<dbReference type="PIRSF" id="PIRSF005572">
    <property type="entry name" value="NifS"/>
    <property type="match status" value="1"/>
</dbReference>
<evidence type="ECO:0000313" key="5">
    <source>
        <dbReference type="Proteomes" id="UP000070442"/>
    </source>
</evidence>
<protein>
    <submittedName>
        <fullName evidence="4">Putative cysteine desulfurase</fullName>
    </submittedName>
</protein>
<gene>
    <name evidence="4" type="ORF">HMPREF1863_00850</name>
</gene>
<dbReference type="Proteomes" id="UP000070442">
    <property type="component" value="Unassembled WGS sequence"/>
</dbReference>
<dbReference type="PANTHER" id="PTHR11601:SF50">
    <property type="entry name" value="CYSTEINE DESULFURASE ISCS 2-RELATED"/>
    <property type="match status" value="1"/>
</dbReference>
<dbReference type="Pfam" id="PF00266">
    <property type="entry name" value="Aminotran_5"/>
    <property type="match status" value="1"/>
</dbReference>
<dbReference type="Gene3D" id="1.10.260.50">
    <property type="match status" value="1"/>
</dbReference>
<dbReference type="RefSeq" id="WP_068367575.1">
    <property type="nucleotide sequence ID" value="NZ_CAMYBE010000030.1"/>
</dbReference>
<evidence type="ECO:0000256" key="1">
    <source>
        <dbReference type="ARBA" id="ARBA00001933"/>
    </source>
</evidence>
<dbReference type="OrthoDB" id="9808002at2"/>
<keyword evidence="5" id="KW-1185">Reference proteome</keyword>
<dbReference type="InterPro" id="IPR015421">
    <property type="entry name" value="PyrdxlP-dep_Trfase_major"/>
</dbReference>
<proteinExistence type="predicted"/>
<keyword evidence="2" id="KW-0663">Pyridoxal phosphate</keyword>
<organism evidence="4 5">
    <name type="scientific">Aedoeadaptatus coxii</name>
    <dbReference type="NCBI Taxonomy" id="755172"/>
    <lineage>
        <taxon>Bacteria</taxon>
        <taxon>Bacillati</taxon>
        <taxon>Bacillota</taxon>
        <taxon>Tissierellia</taxon>
        <taxon>Tissierellales</taxon>
        <taxon>Peptoniphilaceae</taxon>
        <taxon>Aedoeadaptatus</taxon>
    </lineage>
</organism>
<comment type="cofactor">
    <cofactor evidence="1">
        <name>pyridoxal 5'-phosphate</name>
        <dbReference type="ChEBI" id="CHEBI:597326"/>
    </cofactor>
</comment>
<dbReference type="GO" id="GO:0003824">
    <property type="term" value="F:catalytic activity"/>
    <property type="evidence" value="ECO:0007669"/>
    <property type="project" value="UniProtKB-ARBA"/>
</dbReference>
<dbReference type="STRING" id="755172.HMPREF1863_00850"/>
<dbReference type="InterPro" id="IPR000192">
    <property type="entry name" value="Aminotrans_V_dom"/>
</dbReference>
<evidence type="ECO:0000256" key="2">
    <source>
        <dbReference type="ARBA" id="ARBA00022898"/>
    </source>
</evidence>
<comment type="caution">
    <text evidence="4">The sequence shown here is derived from an EMBL/GenBank/DDBJ whole genome shotgun (WGS) entry which is preliminary data.</text>
</comment>
<dbReference type="PANTHER" id="PTHR11601">
    <property type="entry name" value="CYSTEINE DESULFURYLASE FAMILY MEMBER"/>
    <property type="match status" value="1"/>
</dbReference>
<feature type="domain" description="Aminotransferase class V" evidence="3">
    <location>
        <begin position="2"/>
        <end position="357"/>
    </location>
</feature>
<dbReference type="EMBL" id="LSDG01000023">
    <property type="protein sequence ID" value="KXB67124.1"/>
    <property type="molecule type" value="Genomic_DNA"/>
</dbReference>
<accession>A0A134AHH9</accession>
<dbReference type="Gene3D" id="3.40.640.10">
    <property type="entry name" value="Type I PLP-dependent aspartate aminotransferase-like (Major domain)"/>
    <property type="match status" value="1"/>
</dbReference>
<dbReference type="InterPro" id="IPR015422">
    <property type="entry name" value="PyrdxlP-dep_Trfase_small"/>
</dbReference>
<evidence type="ECO:0000313" key="4">
    <source>
        <dbReference type="EMBL" id="KXB67124.1"/>
    </source>
</evidence>
<dbReference type="Gene3D" id="3.90.1150.10">
    <property type="entry name" value="Aspartate Aminotransferase, domain 1"/>
    <property type="match status" value="1"/>
</dbReference>
<dbReference type="InterPro" id="IPR015424">
    <property type="entry name" value="PyrdxlP-dep_Trfase"/>
</dbReference>
<reference evidence="5" key="1">
    <citation type="submission" date="2016-01" db="EMBL/GenBank/DDBJ databases">
        <authorList>
            <person name="Mitreva M."/>
            <person name="Pepin K.H."/>
            <person name="Mihindukulasuriya K.A."/>
            <person name="Fulton R."/>
            <person name="Fronick C."/>
            <person name="O'Laughlin M."/>
            <person name="Miner T."/>
            <person name="Herter B."/>
            <person name="Rosa B.A."/>
            <person name="Cordes M."/>
            <person name="Tomlinson C."/>
            <person name="Wollam A."/>
            <person name="Palsikar V.B."/>
            <person name="Mardis E.R."/>
            <person name="Wilson R.K."/>
        </authorList>
    </citation>
    <scope>NUCLEOTIDE SEQUENCE [LARGE SCALE GENOMIC DNA]</scope>
    <source>
        <strain evidence="5">DNF00729</strain>
    </source>
</reference>
<dbReference type="SUPFAM" id="SSF53383">
    <property type="entry name" value="PLP-dependent transferases"/>
    <property type="match status" value="1"/>
</dbReference>
<dbReference type="PATRIC" id="fig|755172.3.peg.819"/>
<dbReference type="InterPro" id="IPR016454">
    <property type="entry name" value="Cysteine_dSase"/>
</dbReference>
<sequence length="374" mass="41504">MIYLDNCATTKPKESVVKAMVEALEKDFYNPSSLHIAAVEVEKKKEAIRKNIKDYFHCSGELYFTSGATESNNTAINSAILEGKRFGNNVVTTNIEHPSILNVLKAQDVEVRYVPIDSTGHVSKERVVEAIDENTMLLSLFHVNNELGTINPVEEWVPEIKEKFPRIKVHIDGVQAVGKLPVDFDKIGCDSYSFSGHKFHGPKGIGGLLVRKPMTPYFYGGGQEMGFRSGTENTPGIYGLGAAFDALKEEGICLDEARERWQFLKEGVESIGDVVINSIEPASPYIVNVSIDDTRGEVLLHMLEEKEIYISTSSACSSHRTGKNPILTALGIKDSLAQGTIRICLSRDTTMEELEEFIEELKTAVADVRDIMRR</sequence>
<dbReference type="AlphaFoldDB" id="A0A134AHH9"/>
<name>A0A134AHH9_9FIRM</name>
<evidence type="ECO:0000259" key="3">
    <source>
        <dbReference type="Pfam" id="PF00266"/>
    </source>
</evidence>